<comment type="similarity">
    <text evidence="2 7">Belongs to the EMP24/GP25L family.</text>
</comment>
<feature type="chain" id="PRO_5043923972" description="GOLD domain-containing protein" evidence="9">
    <location>
        <begin position="21"/>
        <end position="208"/>
    </location>
</feature>
<evidence type="ECO:0000313" key="11">
    <source>
        <dbReference type="EMBL" id="KAL0479481.1"/>
    </source>
</evidence>
<keyword evidence="3 7" id="KW-0812">Transmembrane</keyword>
<proteinExistence type="inferred from homology"/>
<feature type="domain" description="GOLD" evidence="10">
    <location>
        <begin position="30"/>
        <end position="143"/>
    </location>
</feature>
<evidence type="ECO:0000256" key="1">
    <source>
        <dbReference type="ARBA" id="ARBA00004479"/>
    </source>
</evidence>
<dbReference type="GO" id="GO:0016020">
    <property type="term" value="C:membrane"/>
    <property type="evidence" value="ECO:0007669"/>
    <property type="project" value="UniProtKB-SubCell"/>
</dbReference>
<name>A0AAW2YRL4_9EUKA</name>
<dbReference type="AlphaFoldDB" id="A0AAW2YRL4"/>
<dbReference type="PANTHER" id="PTHR22811">
    <property type="entry name" value="TRANSMEMBRANE EMP24 DOMAIN-CONTAINING PROTEIN"/>
    <property type="match status" value="1"/>
</dbReference>
<dbReference type="Pfam" id="PF01105">
    <property type="entry name" value="EMP24_GP25L"/>
    <property type="match status" value="1"/>
</dbReference>
<reference evidence="11 12" key="1">
    <citation type="submission" date="2024-03" db="EMBL/GenBank/DDBJ databases">
        <title>The Acrasis kona genome and developmental transcriptomes reveal deep origins of eukaryotic multicellular pathways.</title>
        <authorList>
            <person name="Sheikh S."/>
            <person name="Fu C.-J."/>
            <person name="Brown M.W."/>
            <person name="Baldauf S.L."/>
        </authorList>
    </citation>
    <scope>NUCLEOTIDE SEQUENCE [LARGE SCALE GENOMIC DNA]</scope>
    <source>
        <strain evidence="11 12">ATCC MYA-3509</strain>
    </source>
</reference>
<gene>
    <name evidence="11" type="ORF">AKO1_007662</name>
</gene>
<evidence type="ECO:0000313" key="12">
    <source>
        <dbReference type="Proteomes" id="UP001431209"/>
    </source>
</evidence>
<evidence type="ECO:0000259" key="10">
    <source>
        <dbReference type="PROSITE" id="PS50866"/>
    </source>
</evidence>
<comment type="subcellular location">
    <subcellularLocation>
        <location evidence="1 7">Membrane</location>
        <topology evidence="1 7">Single-pass type I membrane protein</topology>
    </subcellularLocation>
</comment>
<evidence type="ECO:0000256" key="9">
    <source>
        <dbReference type="SAM" id="SignalP"/>
    </source>
</evidence>
<evidence type="ECO:0000256" key="3">
    <source>
        <dbReference type="ARBA" id="ARBA00022692"/>
    </source>
</evidence>
<feature type="signal peptide" evidence="9">
    <location>
        <begin position="1"/>
        <end position="20"/>
    </location>
</feature>
<keyword evidence="4 9" id="KW-0732">Signal</keyword>
<dbReference type="InterPro" id="IPR009038">
    <property type="entry name" value="GOLD_dom"/>
</dbReference>
<accession>A0AAW2YRL4</accession>
<comment type="caution">
    <text evidence="11">The sequence shown here is derived from an EMBL/GenBank/DDBJ whole genome shotgun (WGS) entry which is preliminary data.</text>
</comment>
<evidence type="ECO:0000256" key="4">
    <source>
        <dbReference type="ARBA" id="ARBA00022729"/>
    </source>
</evidence>
<evidence type="ECO:0000256" key="2">
    <source>
        <dbReference type="ARBA" id="ARBA00007104"/>
    </source>
</evidence>
<organism evidence="11 12">
    <name type="scientific">Acrasis kona</name>
    <dbReference type="NCBI Taxonomy" id="1008807"/>
    <lineage>
        <taxon>Eukaryota</taxon>
        <taxon>Discoba</taxon>
        <taxon>Heterolobosea</taxon>
        <taxon>Tetramitia</taxon>
        <taxon>Eutetramitia</taxon>
        <taxon>Acrasidae</taxon>
        <taxon>Acrasis</taxon>
    </lineage>
</organism>
<evidence type="ECO:0000256" key="7">
    <source>
        <dbReference type="RuleBase" id="RU003827"/>
    </source>
</evidence>
<evidence type="ECO:0000256" key="8">
    <source>
        <dbReference type="SAM" id="Phobius"/>
    </source>
</evidence>
<keyword evidence="5 8" id="KW-1133">Transmembrane helix</keyword>
<sequence length="208" mass="24626">MKRTSVSLLFFIALLATSYCFQFDLEARDFKCFRDELVTNFDVYGEYEVQLGYSQIIDFRITDFKGNVLLDRRNIRKGDFSLVAREGGEYSFCFYNRLTPGATYYPGLKRRIVFDVLSGTETFDYEQLARKEHLKPVEVNLRMMEDIVKSIHAEYTYFRRRESDMRITNESTNSRISWLGTFSTLMMIAFALGQVFYLKNYFIKKKLI</sequence>
<dbReference type="PROSITE" id="PS50866">
    <property type="entry name" value="GOLD"/>
    <property type="match status" value="1"/>
</dbReference>
<evidence type="ECO:0000256" key="5">
    <source>
        <dbReference type="ARBA" id="ARBA00022989"/>
    </source>
</evidence>
<dbReference type="EMBL" id="JAOPGA020000568">
    <property type="protein sequence ID" value="KAL0479481.1"/>
    <property type="molecule type" value="Genomic_DNA"/>
</dbReference>
<dbReference type="Proteomes" id="UP001431209">
    <property type="component" value="Unassembled WGS sequence"/>
</dbReference>
<dbReference type="SMART" id="SM01190">
    <property type="entry name" value="EMP24_GP25L"/>
    <property type="match status" value="1"/>
</dbReference>
<evidence type="ECO:0000256" key="6">
    <source>
        <dbReference type="ARBA" id="ARBA00023136"/>
    </source>
</evidence>
<keyword evidence="6 8" id="KW-0472">Membrane</keyword>
<feature type="transmembrane region" description="Helical" evidence="8">
    <location>
        <begin position="176"/>
        <end position="198"/>
    </location>
</feature>
<protein>
    <recommendedName>
        <fullName evidence="10">GOLD domain-containing protein</fullName>
    </recommendedName>
</protein>
<keyword evidence="12" id="KW-1185">Reference proteome</keyword>
<dbReference type="InterPro" id="IPR015720">
    <property type="entry name" value="Emp24-like"/>
</dbReference>